<feature type="region of interest" description="Disordered" evidence="1">
    <location>
        <begin position="120"/>
        <end position="157"/>
    </location>
</feature>
<feature type="compositionally biased region" description="Basic and acidic residues" evidence="1">
    <location>
        <begin position="146"/>
        <end position="157"/>
    </location>
</feature>
<evidence type="ECO:0000256" key="1">
    <source>
        <dbReference type="SAM" id="MobiDB-lite"/>
    </source>
</evidence>
<dbReference type="EMBL" id="JDSS02000021">
    <property type="protein sequence ID" value="KFB68428.1"/>
    <property type="molecule type" value="Genomic_DNA"/>
</dbReference>
<comment type="caution">
    <text evidence="2">The sequence shown here is derived from an EMBL/GenBank/DDBJ whole genome shotgun (WGS) entry which is preliminary data.</text>
</comment>
<reference evidence="2 3" key="1">
    <citation type="submission" date="2014-07" db="EMBL/GenBank/DDBJ databases">
        <title>Expanding our view of genomic diversity in Candidatus Accumulibacter clades.</title>
        <authorList>
            <person name="Skennerton C.T."/>
            <person name="Barr J.J."/>
            <person name="Slater F.R."/>
            <person name="Bond P.L."/>
            <person name="Tyson G.W."/>
        </authorList>
    </citation>
    <scope>NUCLEOTIDE SEQUENCE [LARGE SCALE GENOMIC DNA]</scope>
    <source>
        <strain evidence="3">SK-01</strain>
    </source>
</reference>
<gene>
    <name evidence="2" type="ORF">CAPSK01_002282</name>
</gene>
<dbReference type="AlphaFoldDB" id="A0A084Y134"/>
<protein>
    <submittedName>
        <fullName evidence="2">Uncharacterized protein</fullName>
    </submittedName>
</protein>
<evidence type="ECO:0000313" key="2">
    <source>
        <dbReference type="EMBL" id="KFB68428.1"/>
    </source>
</evidence>
<organism evidence="2 3">
    <name type="scientific">Candidatus Accumulibacter vicinus</name>
    <dbReference type="NCBI Taxonomy" id="2954382"/>
    <lineage>
        <taxon>Bacteria</taxon>
        <taxon>Pseudomonadati</taxon>
        <taxon>Pseudomonadota</taxon>
        <taxon>Betaproteobacteria</taxon>
        <taxon>Candidatus Accumulibacter</taxon>
    </lineage>
</organism>
<proteinExistence type="predicted"/>
<dbReference type="Proteomes" id="UP000019812">
    <property type="component" value="Unassembled WGS sequence"/>
</dbReference>
<accession>A0A084Y134</accession>
<name>A0A084Y134_9PROT</name>
<sequence length="157" mass="17635">MRGERRVGGKRGIALARGVPLQPLTQREIVAPAGGFGDVGLPALGVRGECRWHGFGSEMPARQHFGAAHRSRQASVLREDVRDRRLAQPGRQRAELLLVCRDRRRTRELAGVRAGDQVGMLPDQRLDEPVGVARRQQVAQRAQQVRFDHDGRREQRQ</sequence>
<evidence type="ECO:0000313" key="3">
    <source>
        <dbReference type="Proteomes" id="UP000019812"/>
    </source>
</evidence>
<feature type="compositionally biased region" description="Low complexity" evidence="1">
    <location>
        <begin position="132"/>
        <end position="145"/>
    </location>
</feature>